<dbReference type="PANTHER" id="PTHR12835">
    <property type="entry name" value="BIOTIN PROTEIN LIGASE"/>
    <property type="match status" value="1"/>
</dbReference>
<reference evidence="3" key="1">
    <citation type="journal article" date="2024" name="Syst. Appl. Microbiol.">
        <title>First single-strain enrichments of Electrothrix cable bacteria, description of E. aestuarii sp. nov. and E. rattekaaiensis sp. nov., and proposal of a cable bacteria taxonomy following the rules of the SeqCode.</title>
        <authorList>
            <person name="Plum-Jensen L.E."/>
            <person name="Schramm A."/>
            <person name="Marshall I.P.G."/>
        </authorList>
    </citation>
    <scope>NUCLEOTIDE SEQUENCE</scope>
    <source>
        <strain evidence="3">Rat1</strain>
    </source>
</reference>
<organism evidence="3">
    <name type="scientific">Candidatus Electrothrix aestuarii</name>
    <dbReference type="NCBI Taxonomy" id="3062594"/>
    <lineage>
        <taxon>Bacteria</taxon>
        <taxon>Pseudomonadati</taxon>
        <taxon>Thermodesulfobacteriota</taxon>
        <taxon>Desulfobulbia</taxon>
        <taxon>Desulfobulbales</taxon>
        <taxon>Desulfobulbaceae</taxon>
        <taxon>Candidatus Electrothrix</taxon>
    </lineage>
</organism>
<dbReference type="PROSITE" id="PS51733">
    <property type="entry name" value="BPL_LPL_CATALYTIC"/>
    <property type="match status" value="1"/>
</dbReference>
<evidence type="ECO:0000259" key="2">
    <source>
        <dbReference type="PROSITE" id="PS51733"/>
    </source>
</evidence>
<dbReference type="CDD" id="cd16442">
    <property type="entry name" value="BPL"/>
    <property type="match status" value="1"/>
</dbReference>
<accession>A0AAU8LRD7</accession>
<dbReference type="EMBL" id="CP159373">
    <property type="protein sequence ID" value="XCN71488.1"/>
    <property type="molecule type" value="Genomic_DNA"/>
</dbReference>
<evidence type="ECO:0000256" key="1">
    <source>
        <dbReference type="ARBA" id="ARBA00022598"/>
    </source>
</evidence>
<dbReference type="KEGG" id="eaj:Q3M24_14330"/>
<dbReference type="GO" id="GO:0004077">
    <property type="term" value="F:biotin--[biotin carboxyl-carrier protein] ligase activity"/>
    <property type="evidence" value="ECO:0007669"/>
    <property type="project" value="UniProtKB-EC"/>
</dbReference>
<name>A0AAU8LRD7_9BACT</name>
<dbReference type="Pfam" id="PF03099">
    <property type="entry name" value="BPL_LplA_LipB"/>
    <property type="match status" value="1"/>
</dbReference>
<dbReference type="InterPro" id="IPR045864">
    <property type="entry name" value="aa-tRNA-synth_II/BPL/LPL"/>
</dbReference>
<dbReference type="AlphaFoldDB" id="A0AAU8LRD7"/>
<dbReference type="Gene3D" id="3.30.930.10">
    <property type="entry name" value="Bira Bifunctional Protein, Domain 2"/>
    <property type="match status" value="1"/>
</dbReference>
<dbReference type="EC" id="6.3.4.15" evidence="3"/>
<gene>
    <name evidence="3" type="ORF">Q3M24_14330</name>
</gene>
<keyword evidence="1 3" id="KW-0436">Ligase</keyword>
<proteinExistence type="predicted"/>
<evidence type="ECO:0000313" key="3">
    <source>
        <dbReference type="EMBL" id="XCN71488.1"/>
    </source>
</evidence>
<sequence>MQDIRAQQLVFLDRLHTGPFSSPDIEKIFAYGAPVGATIEHHPRLERCMGRLQELVQEEEEQGRVLGAGTIVLADTLSHSSGRFDRVWHAPEGGLWLAMVWPDILLPEFTRLLPFAIGVACCRTVRQFGVDARLKWVNDVHIGRKKLAGILCSTMRSPGYDRYHLIGIGMNGNNQTFPGDLQGKATSLRAELSRKIDLTALIGCLLTELQWALGLLHYDEEQALAEGLDCEQGRESLLLAVWRDLCDTAGRRVEYGFDIEKKSMYRALAREIDLCGGLVMELEDGGTVTEYSGEIVYL</sequence>
<dbReference type="SUPFAM" id="SSF55681">
    <property type="entry name" value="Class II aaRS and biotin synthetases"/>
    <property type="match status" value="1"/>
</dbReference>
<protein>
    <submittedName>
        <fullName evidence="3">Biotin--[acetyl-CoA-carboxylase] ligase</fullName>
        <ecNumber evidence="3">6.3.4.15</ecNumber>
    </submittedName>
</protein>
<feature type="domain" description="BPL/LPL catalytic" evidence="2">
    <location>
        <begin position="30"/>
        <end position="217"/>
    </location>
</feature>
<reference evidence="3" key="2">
    <citation type="submission" date="2024-06" db="EMBL/GenBank/DDBJ databases">
        <authorList>
            <person name="Plum-Jensen L.E."/>
            <person name="Schramm A."/>
            <person name="Marshall I.P.G."/>
        </authorList>
    </citation>
    <scope>NUCLEOTIDE SEQUENCE</scope>
    <source>
        <strain evidence="3">Rat1</strain>
    </source>
</reference>
<dbReference type="GO" id="GO:0005737">
    <property type="term" value="C:cytoplasm"/>
    <property type="evidence" value="ECO:0007669"/>
    <property type="project" value="TreeGrafter"/>
</dbReference>
<dbReference type="NCBIfam" id="TIGR00121">
    <property type="entry name" value="birA_ligase"/>
    <property type="match status" value="1"/>
</dbReference>
<dbReference type="PANTHER" id="PTHR12835:SF5">
    <property type="entry name" value="BIOTIN--PROTEIN LIGASE"/>
    <property type="match status" value="1"/>
</dbReference>
<dbReference type="InterPro" id="IPR004143">
    <property type="entry name" value="BPL_LPL_catalytic"/>
</dbReference>
<dbReference type="InterPro" id="IPR004408">
    <property type="entry name" value="Biotin_CoA_COase_ligase"/>
</dbReference>